<evidence type="ECO:0000313" key="8">
    <source>
        <dbReference type="EMBL" id="QSI77324.1"/>
    </source>
</evidence>
<evidence type="ECO:0000313" key="9">
    <source>
        <dbReference type="Proteomes" id="UP000663570"/>
    </source>
</evidence>
<accession>A0ABX7M7D8</accession>
<keyword evidence="3 6" id="KW-0812">Transmembrane</keyword>
<gene>
    <name evidence="8" type="ORF">JY500_01330</name>
</gene>
<evidence type="ECO:0000256" key="3">
    <source>
        <dbReference type="ARBA" id="ARBA00022692"/>
    </source>
</evidence>
<feature type="transmembrane region" description="Helical" evidence="6">
    <location>
        <begin position="219"/>
        <end position="240"/>
    </location>
</feature>
<evidence type="ECO:0000256" key="1">
    <source>
        <dbReference type="ARBA" id="ARBA00004141"/>
    </source>
</evidence>
<feature type="transmembrane region" description="Helical" evidence="6">
    <location>
        <begin position="99"/>
        <end position="120"/>
    </location>
</feature>
<name>A0ABX7M7D8_9RHOO</name>
<dbReference type="Gene3D" id="1.10.3730.20">
    <property type="match status" value="1"/>
</dbReference>
<sequence>MKAASRPSMVILLQVLVAFIWGGTWIAGRIVAAEMPPLAAAGWRFVLGTLTLGLLVWRSAGGLPRIGRADLGRVCAMGATGILFYNLCFFYGLQHVQAGRGALVIALNPVAVALAAWLLMGESLSRTRLAGVAIALAGCLLVIGRGDPLALLRGEIGVGELAILGCVAGWCAYTLIGRRASRTLAPLTMTFYASLAGGVMLLATGLIEGSLRGMPTVSWRAVASLLYLGVLGSGFSYVWYAQGVMRLGAARAAAFINLVPLSAVLLGALILDEHVGLLVLAGGALVLLGVWLTNRTQSGGSKA</sequence>
<dbReference type="InterPro" id="IPR050638">
    <property type="entry name" value="AA-Vitamin_Transporters"/>
</dbReference>
<evidence type="ECO:0000256" key="2">
    <source>
        <dbReference type="ARBA" id="ARBA00007362"/>
    </source>
</evidence>
<keyword evidence="4 6" id="KW-1133">Transmembrane helix</keyword>
<dbReference type="EMBL" id="CP071060">
    <property type="protein sequence ID" value="QSI77324.1"/>
    <property type="molecule type" value="Genomic_DNA"/>
</dbReference>
<dbReference type="PANTHER" id="PTHR32322">
    <property type="entry name" value="INNER MEMBRANE TRANSPORTER"/>
    <property type="match status" value="1"/>
</dbReference>
<feature type="transmembrane region" description="Helical" evidence="6">
    <location>
        <begin position="127"/>
        <end position="144"/>
    </location>
</feature>
<feature type="domain" description="EamA" evidence="7">
    <location>
        <begin position="10"/>
        <end position="143"/>
    </location>
</feature>
<dbReference type="SUPFAM" id="SSF103481">
    <property type="entry name" value="Multidrug resistance efflux transporter EmrE"/>
    <property type="match status" value="2"/>
</dbReference>
<dbReference type="InterPro" id="IPR037185">
    <property type="entry name" value="EmrE-like"/>
</dbReference>
<organism evidence="8 9">
    <name type="scientific">Niveibacterium microcysteis</name>
    <dbReference type="NCBI Taxonomy" id="2811415"/>
    <lineage>
        <taxon>Bacteria</taxon>
        <taxon>Pseudomonadati</taxon>
        <taxon>Pseudomonadota</taxon>
        <taxon>Betaproteobacteria</taxon>
        <taxon>Rhodocyclales</taxon>
        <taxon>Rhodocyclaceae</taxon>
        <taxon>Niveibacterium</taxon>
    </lineage>
</organism>
<dbReference type="Proteomes" id="UP000663570">
    <property type="component" value="Chromosome"/>
</dbReference>
<evidence type="ECO:0000256" key="6">
    <source>
        <dbReference type="SAM" id="Phobius"/>
    </source>
</evidence>
<comment type="similarity">
    <text evidence="2">Belongs to the EamA transporter family.</text>
</comment>
<feature type="transmembrane region" description="Helical" evidence="6">
    <location>
        <begin position="156"/>
        <end position="176"/>
    </location>
</feature>
<feature type="domain" description="EamA" evidence="7">
    <location>
        <begin position="159"/>
        <end position="294"/>
    </location>
</feature>
<dbReference type="PANTHER" id="PTHR32322:SF2">
    <property type="entry name" value="EAMA DOMAIN-CONTAINING PROTEIN"/>
    <property type="match status" value="1"/>
</dbReference>
<comment type="subcellular location">
    <subcellularLocation>
        <location evidence="1">Membrane</location>
        <topology evidence="1">Multi-pass membrane protein</topology>
    </subcellularLocation>
</comment>
<feature type="transmembrane region" description="Helical" evidence="6">
    <location>
        <begin position="183"/>
        <end position="207"/>
    </location>
</feature>
<feature type="transmembrane region" description="Helical" evidence="6">
    <location>
        <begin position="42"/>
        <end position="59"/>
    </location>
</feature>
<evidence type="ECO:0000256" key="5">
    <source>
        <dbReference type="ARBA" id="ARBA00023136"/>
    </source>
</evidence>
<protein>
    <submittedName>
        <fullName evidence="8">DMT family transporter</fullName>
    </submittedName>
</protein>
<proteinExistence type="inferred from homology"/>
<dbReference type="Pfam" id="PF00892">
    <property type="entry name" value="EamA"/>
    <property type="match status" value="2"/>
</dbReference>
<reference evidence="8 9" key="1">
    <citation type="submission" date="2021-02" db="EMBL/GenBank/DDBJ databases">
        <title>Niveibacterium changnyeongensis HC41.</title>
        <authorList>
            <person name="Kang M."/>
        </authorList>
    </citation>
    <scope>NUCLEOTIDE SEQUENCE [LARGE SCALE GENOMIC DNA]</scope>
    <source>
        <strain evidence="8 9">HC41</strain>
    </source>
</reference>
<feature type="transmembrane region" description="Helical" evidence="6">
    <location>
        <begin position="71"/>
        <end position="93"/>
    </location>
</feature>
<feature type="transmembrane region" description="Helical" evidence="6">
    <location>
        <begin position="252"/>
        <end position="271"/>
    </location>
</feature>
<evidence type="ECO:0000259" key="7">
    <source>
        <dbReference type="Pfam" id="PF00892"/>
    </source>
</evidence>
<feature type="transmembrane region" description="Helical" evidence="6">
    <location>
        <begin position="277"/>
        <end position="294"/>
    </location>
</feature>
<evidence type="ECO:0000256" key="4">
    <source>
        <dbReference type="ARBA" id="ARBA00022989"/>
    </source>
</evidence>
<keyword evidence="5 6" id="KW-0472">Membrane</keyword>
<dbReference type="InterPro" id="IPR000620">
    <property type="entry name" value="EamA_dom"/>
</dbReference>
<keyword evidence="9" id="KW-1185">Reference proteome</keyword>
<dbReference type="RefSeq" id="WP_206254806.1">
    <property type="nucleotide sequence ID" value="NZ_CP071060.1"/>
</dbReference>